<proteinExistence type="predicted"/>
<dbReference type="PANTHER" id="PTHR34934">
    <property type="entry name" value="FLAVIN-DEPENDENT THYMIDYLATE SYNTHASE"/>
    <property type="match status" value="1"/>
</dbReference>
<dbReference type="InterPro" id="IPR003669">
    <property type="entry name" value="Thymidylate_synthase_ThyX"/>
</dbReference>
<dbReference type="GO" id="GO:0004799">
    <property type="term" value="F:thymidylate synthase activity"/>
    <property type="evidence" value="ECO:0007669"/>
    <property type="project" value="TreeGrafter"/>
</dbReference>
<gene>
    <name evidence="2" type="primary">thyX</name>
    <name evidence="2" type="ORF">ENX16_05910</name>
</gene>
<dbReference type="GO" id="GO:0070402">
    <property type="term" value="F:NADPH binding"/>
    <property type="evidence" value="ECO:0007669"/>
    <property type="project" value="TreeGrafter"/>
</dbReference>
<dbReference type="EC" id="2.1.1.148" evidence="1"/>
<dbReference type="AlphaFoldDB" id="A0A7V3V046"/>
<dbReference type="InterPro" id="IPR036098">
    <property type="entry name" value="Thymidylate_synthase_ThyX_sf"/>
</dbReference>
<dbReference type="CDD" id="cd20175">
    <property type="entry name" value="ThyX"/>
    <property type="match status" value="2"/>
</dbReference>
<evidence type="ECO:0000256" key="1">
    <source>
        <dbReference type="NCBIfam" id="TIGR02170"/>
    </source>
</evidence>
<name>A0A7V3V046_UNCW3</name>
<reference evidence="2" key="1">
    <citation type="journal article" date="2020" name="mSystems">
        <title>Genome- and Community-Level Interaction Insights into Carbon Utilization and Element Cycling Functions of Hydrothermarchaeota in Hydrothermal Sediment.</title>
        <authorList>
            <person name="Zhou Z."/>
            <person name="Liu Y."/>
            <person name="Xu W."/>
            <person name="Pan J."/>
            <person name="Luo Z.H."/>
            <person name="Li M."/>
        </authorList>
    </citation>
    <scope>NUCLEOTIDE SEQUENCE [LARGE SCALE GENOMIC DNA]</scope>
    <source>
        <strain evidence="2">SpSt-914</strain>
    </source>
</reference>
<dbReference type="Pfam" id="PF02511">
    <property type="entry name" value="Thy1"/>
    <property type="match status" value="2"/>
</dbReference>
<dbReference type="PANTHER" id="PTHR34934:SF1">
    <property type="entry name" value="FLAVIN-DEPENDENT THYMIDYLATE SYNTHASE"/>
    <property type="match status" value="1"/>
</dbReference>
<dbReference type="GO" id="GO:0032259">
    <property type="term" value="P:methylation"/>
    <property type="evidence" value="ECO:0007669"/>
    <property type="project" value="UniProtKB-KW"/>
</dbReference>
<dbReference type="GO" id="GO:0006231">
    <property type="term" value="P:dTMP biosynthetic process"/>
    <property type="evidence" value="ECO:0007669"/>
    <property type="project" value="UniProtKB-UniRule"/>
</dbReference>
<dbReference type="GO" id="GO:0050660">
    <property type="term" value="F:flavin adenine dinucleotide binding"/>
    <property type="evidence" value="ECO:0007669"/>
    <property type="project" value="UniProtKB-UniRule"/>
</dbReference>
<sequence>MKVKLAGFNTEYELIQALTKNRRVVPTPETIAAAYARVSRSNKPVEALRGEARRELKKARQSNQTIVFEMGHHSIAEHAVFNFDIEGVSRLVVEAIEHHRFASFTERSQRYVKLENHYVVPPEIQNSDFLNDYLNLMRLQYETYNRLVERLKEHFARTQPQLKERPELLENLAKEDARYITPLATQTQLGMTVNARTLEYMLRRMAASEYAEVRSLSAELYQQAEAVAPSLLIFTGPTEYERNTYQRLAEFARTFMARPFPRRPRNLIAMSASDVTLVDYTQNADNKLLAALLHSASRATFAECFSRSEKQTLARKKEIFKLACQDLQAYDAVLREFEHLYVTFELVISAACFAQLKRHRLTTITSQPYDPDLGWTIPNSIAELKEHKSFKEVLSQTEEVFDKIAQTNPVAAQYVLTNSHQRRVLITLNARELYHLSRLRQDASAQWDIRDIVSRMVEQARNVMPLTLLLAGGKDGYPKVYQELFGQEPKVVKLELPKPKELKQNNKAIKNSKDNVK</sequence>
<evidence type="ECO:0000313" key="2">
    <source>
        <dbReference type="EMBL" id="HGD13593.1"/>
    </source>
</evidence>
<dbReference type="NCBIfam" id="TIGR02170">
    <property type="entry name" value="thyX"/>
    <property type="match status" value="1"/>
</dbReference>
<protein>
    <recommendedName>
        <fullName evidence="1">FAD-dependent thymidylate synthase</fullName>
        <ecNumber evidence="1">2.1.1.148</ecNumber>
    </recommendedName>
</protein>
<keyword evidence="2" id="KW-0808">Transferase</keyword>
<dbReference type="PROSITE" id="PS51331">
    <property type="entry name" value="THYX"/>
    <property type="match status" value="2"/>
</dbReference>
<dbReference type="SUPFAM" id="SSF69796">
    <property type="entry name" value="Thymidylate synthase-complementing protein Thy1"/>
    <property type="match status" value="2"/>
</dbReference>
<dbReference type="GO" id="GO:0050797">
    <property type="term" value="F:thymidylate synthase (FAD) activity"/>
    <property type="evidence" value="ECO:0007669"/>
    <property type="project" value="UniProtKB-UniRule"/>
</dbReference>
<organism evidence="2">
    <name type="scientific">candidate division WOR-3 bacterium</name>
    <dbReference type="NCBI Taxonomy" id="2052148"/>
    <lineage>
        <taxon>Bacteria</taxon>
        <taxon>Bacteria division WOR-3</taxon>
    </lineage>
</organism>
<accession>A0A7V3V046</accession>
<dbReference type="EMBL" id="DTMZ01000142">
    <property type="protein sequence ID" value="HGD13593.1"/>
    <property type="molecule type" value="Genomic_DNA"/>
</dbReference>
<keyword evidence="2" id="KW-0489">Methyltransferase</keyword>
<comment type="caution">
    <text evidence="2">The sequence shown here is derived from an EMBL/GenBank/DDBJ whole genome shotgun (WGS) entry which is preliminary data.</text>
</comment>
<dbReference type="Gene3D" id="3.30.1360.170">
    <property type="match status" value="2"/>
</dbReference>